<dbReference type="EMBL" id="JAAKFY010000026">
    <property type="protein sequence ID" value="KAF3834407.1"/>
    <property type="molecule type" value="Genomic_DNA"/>
</dbReference>
<evidence type="ECO:0000256" key="2">
    <source>
        <dbReference type="ARBA" id="ARBA00023272"/>
    </source>
</evidence>
<name>A0A7J5XCX3_DISMA</name>
<evidence type="ECO:0000313" key="6">
    <source>
        <dbReference type="Proteomes" id="UP000518266"/>
    </source>
</evidence>
<dbReference type="InterPro" id="IPR011107">
    <property type="entry name" value="PPI_Ypi1"/>
</dbReference>
<dbReference type="OrthoDB" id="307488at2759"/>
<dbReference type="Pfam" id="PF07491">
    <property type="entry name" value="PPI_Ypi1"/>
    <property type="match status" value="1"/>
</dbReference>
<dbReference type="Proteomes" id="UP000518266">
    <property type="component" value="Unassembled WGS sequence"/>
</dbReference>
<comment type="caution">
    <text evidence="5">The sequence shown here is derived from an EMBL/GenBank/DDBJ whole genome shotgun (WGS) entry which is preliminary data.</text>
</comment>
<gene>
    <name evidence="5" type="ORF">F7725_025611</name>
</gene>
<feature type="compositionally biased region" description="Low complexity" evidence="4">
    <location>
        <begin position="97"/>
        <end position="108"/>
    </location>
</feature>
<keyword evidence="2" id="KW-0650">Protein phosphatase inhibitor</keyword>
<keyword evidence="6" id="KW-1185">Reference proteome</keyword>
<dbReference type="GO" id="GO:0004865">
    <property type="term" value="F:protein serine/threonine phosphatase inhibitor activity"/>
    <property type="evidence" value="ECO:0007669"/>
    <property type="project" value="InterPro"/>
</dbReference>
<dbReference type="PANTHER" id="PTHR20835:SF0">
    <property type="entry name" value="E3 UBIQUITIN-PROTEIN LIGASE PPP1R11"/>
    <property type="match status" value="1"/>
</dbReference>
<evidence type="ECO:0000256" key="3">
    <source>
        <dbReference type="ARBA" id="ARBA00031039"/>
    </source>
</evidence>
<accession>A0A7J5XCX3</accession>
<feature type="compositionally biased region" description="Polar residues" evidence="4">
    <location>
        <begin position="1"/>
        <end position="12"/>
    </location>
</feature>
<dbReference type="GO" id="GO:0008157">
    <property type="term" value="F:protein phosphatase 1 binding"/>
    <property type="evidence" value="ECO:0007669"/>
    <property type="project" value="TreeGrafter"/>
</dbReference>
<proteinExistence type="predicted"/>
<evidence type="ECO:0000256" key="4">
    <source>
        <dbReference type="SAM" id="MobiDB-lite"/>
    </source>
</evidence>
<dbReference type="GO" id="GO:0005634">
    <property type="term" value="C:nucleus"/>
    <property type="evidence" value="ECO:0007669"/>
    <property type="project" value="TreeGrafter"/>
</dbReference>
<organism evidence="5 6">
    <name type="scientific">Dissostichus mawsoni</name>
    <name type="common">Antarctic cod</name>
    <dbReference type="NCBI Taxonomy" id="36200"/>
    <lineage>
        <taxon>Eukaryota</taxon>
        <taxon>Metazoa</taxon>
        <taxon>Chordata</taxon>
        <taxon>Craniata</taxon>
        <taxon>Vertebrata</taxon>
        <taxon>Euteleostomi</taxon>
        <taxon>Actinopterygii</taxon>
        <taxon>Neopterygii</taxon>
        <taxon>Teleostei</taxon>
        <taxon>Neoteleostei</taxon>
        <taxon>Acanthomorphata</taxon>
        <taxon>Eupercaria</taxon>
        <taxon>Perciformes</taxon>
        <taxon>Notothenioidei</taxon>
        <taxon>Nototheniidae</taxon>
        <taxon>Dissostichus</taxon>
    </lineage>
</organism>
<dbReference type="PANTHER" id="PTHR20835">
    <property type="entry name" value="E3 UBIQUITIN-PROTEIN LIGASE PPP1R11-RELATED"/>
    <property type="match status" value="1"/>
</dbReference>
<evidence type="ECO:0000256" key="1">
    <source>
        <dbReference type="ARBA" id="ARBA00021994"/>
    </source>
</evidence>
<dbReference type="AlphaFoldDB" id="A0A7J5XCX3"/>
<sequence length="108" mass="11419">MAEVPGTSSETITETVQTSTPPPPQQEGRSLTIKLRKRKTEKKVEWSSCCIYEKPRQFGESSSESEGEDDDEGCGSAHCILGHGRRDNGQTGGGGATAPPNSGGSQSH</sequence>
<feature type="compositionally biased region" description="Acidic residues" evidence="4">
    <location>
        <begin position="63"/>
        <end position="73"/>
    </location>
</feature>
<reference evidence="5 6" key="1">
    <citation type="submission" date="2020-03" db="EMBL/GenBank/DDBJ databases">
        <title>Dissostichus mawsoni Genome sequencing and assembly.</title>
        <authorList>
            <person name="Park H."/>
        </authorList>
    </citation>
    <scope>NUCLEOTIDE SEQUENCE [LARGE SCALE GENOMIC DNA]</scope>
    <source>
        <strain evidence="5">DM0001</strain>
        <tissue evidence="5">Muscle</tissue>
    </source>
</reference>
<protein>
    <recommendedName>
        <fullName evidence="1">E3 ubiquitin-protein ligase PPP1R11</fullName>
    </recommendedName>
    <alternativeName>
        <fullName evidence="3">Protein phosphatase 1 regulatory subunit 11</fullName>
    </alternativeName>
</protein>
<feature type="region of interest" description="Disordered" evidence="4">
    <location>
        <begin position="1"/>
        <end position="108"/>
    </location>
</feature>
<evidence type="ECO:0000313" key="5">
    <source>
        <dbReference type="EMBL" id="KAF3834407.1"/>
    </source>
</evidence>